<dbReference type="GO" id="GO:0010181">
    <property type="term" value="F:FMN binding"/>
    <property type="evidence" value="ECO:0007669"/>
    <property type="project" value="InterPro"/>
</dbReference>
<keyword evidence="3" id="KW-1185">Reference proteome</keyword>
<dbReference type="SUPFAM" id="SSF51395">
    <property type="entry name" value="FMN-linked oxidoreductases"/>
    <property type="match status" value="1"/>
</dbReference>
<evidence type="ECO:0000259" key="1">
    <source>
        <dbReference type="Pfam" id="PF00724"/>
    </source>
</evidence>
<dbReference type="EMBL" id="KZ613981">
    <property type="protein sequence ID" value="PMD28912.1"/>
    <property type="molecule type" value="Genomic_DNA"/>
</dbReference>
<gene>
    <name evidence="2" type="ORF">L207DRAFT_593986</name>
</gene>
<organism evidence="2 3">
    <name type="scientific">Hyaloscypha variabilis (strain UAMH 11265 / GT02V1 / F)</name>
    <name type="common">Meliniomyces variabilis</name>
    <dbReference type="NCBI Taxonomy" id="1149755"/>
    <lineage>
        <taxon>Eukaryota</taxon>
        <taxon>Fungi</taxon>
        <taxon>Dikarya</taxon>
        <taxon>Ascomycota</taxon>
        <taxon>Pezizomycotina</taxon>
        <taxon>Leotiomycetes</taxon>
        <taxon>Helotiales</taxon>
        <taxon>Hyaloscyphaceae</taxon>
        <taxon>Hyaloscypha</taxon>
        <taxon>Hyaloscypha variabilis</taxon>
    </lineage>
</organism>
<reference evidence="2 3" key="1">
    <citation type="submission" date="2016-04" db="EMBL/GenBank/DDBJ databases">
        <title>A degradative enzymes factory behind the ericoid mycorrhizal symbiosis.</title>
        <authorList>
            <consortium name="DOE Joint Genome Institute"/>
            <person name="Martino E."/>
            <person name="Morin E."/>
            <person name="Grelet G."/>
            <person name="Kuo A."/>
            <person name="Kohler A."/>
            <person name="Daghino S."/>
            <person name="Barry K."/>
            <person name="Choi C."/>
            <person name="Cichocki N."/>
            <person name="Clum A."/>
            <person name="Copeland A."/>
            <person name="Hainaut M."/>
            <person name="Haridas S."/>
            <person name="Labutti K."/>
            <person name="Lindquist E."/>
            <person name="Lipzen A."/>
            <person name="Khouja H.-R."/>
            <person name="Murat C."/>
            <person name="Ohm R."/>
            <person name="Olson A."/>
            <person name="Spatafora J."/>
            <person name="Veneault-Fourrey C."/>
            <person name="Henrissat B."/>
            <person name="Grigoriev I."/>
            <person name="Martin F."/>
            <person name="Perotto S."/>
        </authorList>
    </citation>
    <scope>NUCLEOTIDE SEQUENCE [LARGE SCALE GENOMIC DNA]</scope>
    <source>
        <strain evidence="2 3">F</strain>
    </source>
</reference>
<proteinExistence type="predicted"/>
<dbReference type="Pfam" id="PF00724">
    <property type="entry name" value="Oxidored_FMN"/>
    <property type="match status" value="1"/>
</dbReference>
<dbReference type="OrthoDB" id="276546at2759"/>
<evidence type="ECO:0000313" key="3">
    <source>
        <dbReference type="Proteomes" id="UP000235786"/>
    </source>
</evidence>
<evidence type="ECO:0000313" key="2">
    <source>
        <dbReference type="EMBL" id="PMD28912.1"/>
    </source>
</evidence>
<name>A0A2J6QRM3_HYAVF</name>
<sequence>MRIREYFCRNIESRISGDSLIDSTDTVNFAYNSWKGPLLINGGYTPDTARKLVEEHSDRGIIVTFGRSLIANPDLIYRAKHGLERNHYDRPPFYTQDAEGYVDYPFSKEYLALIKS</sequence>
<dbReference type="Gene3D" id="3.20.20.70">
    <property type="entry name" value="Aldolase class I"/>
    <property type="match status" value="1"/>
</dbReference>
<dbReference type="AlphaFoldDB" id="A0A2J6QRM3"/>
<dbReference type="InterPro" id="IPR013785">
    <property type="entry name" value="Aldolase_TIM"/>
</dbReference>
<protein>
    <recommendedName>
        <fullName evidence="1">NADH:flavin oxidoreductase/NADH oxidase N-terminal domain-containing protein</fullName>
    </recommendedName>
</protein>
<dbReference type="PANTHER" id="PTHR22893:SF91">
    <property type="entry name" value="NADPH DEHYDROGENASE 2-RELATED"/>
    <property type="match status" value="1"/>
</dbReference>
<dbReference type="GO" id="GO:0003959">
    <property type="term" value="F:NADPH dehydrogenase activity"/>
    <property type="evidence" value="ECO:0007669"/>
    <property type="project" value="TreeGrafter"/>
</dbReference>
<accession>A0A2J6QRM3</accession>
<dbReference type="InterPro" id="IPR045247">
    <property type="entry name" value="Oye-like"/>
</dbReference>
<dbReference type="Proteomes" id="UP000235786">
    <property type="component" value="Unassembled WGS sequence"/>
</dbReference>
<dbReference type="InterPro" id="IPR001155">
    <property type="entry name" value="OxRdtase_FMN_N"/>
</dbReference>
<feature type="domain" description="NADH:flavin oxidoreductase/NADH oxidase N-terminal" evidence="1">
    <location>
        <begin position="14"/>
        <end position="86"/>
    </location>
</feature>
<dbReference type="PANTHER" id="PTHR22893">
    <property type="entry name" value="NADH OXIDOREDUCTASE-RELATED"/>
    <property type="match status" value="1"/>
</dbReference>